<comment type="subcellular location">
    <subcellularLocation>
        <location evidence="1">Virion</location>
    </subcellularLocation>
</comment>
<evidence type="ECO:0000256" key="4">
    <source>
        <dbReference type="ARBA" id="ARBA00022741"/>
    </source>
</evidence>
<dbReference type="GO" id="GO:0005524">
    <property type="term" value="F:ATP binding"/>
    <property type="evidence" value="ECO:0007669"/>
    <property type="project" value="UniProtKB-KW"/>
</dbReference>
<reference evidence="8 9" key="1">
    <citation type="submission" date="2017-08" db="EMBL/GenBank/DDBJ databases">
        <title>Acidophilic green algal genome provides insights into adaptation to an acidic environment.</title>
        <authorList>
            <person name="Hirooka S."/>
            <person name="Hirose Y."/>
            <person name="Kanesaki Y."/>
            <person name="Higuchi S."/>
            <person name="Fujiwara T."/>
            <person name="Onuma R."/>
            <person name="Era A."/>
            <person name="Ohbayashi R."/>
            <person name="Uzuka A."/>
            <person name="Nozaki H."/>
            <person name="Yoshikawa H."/>
            <person name="Miyagishima S.Y."/>
        </authorList>
    </citation>
    <scope>NUCLEOTIDE SEQUENCE [LARGE SCALE GENOMIC DNA]</scope>
    <source>
        <strain evidence="8 9">NIES-2499</strain>
    </source>
</reference>
<evidence type="ECO:0000256" key="5">
    <source>
        <dbReference type="ARBA" id="ARBA00022840"/>
    </source>
</evidence>
<keyword evidence="5" id="KW-0067">ATP-binding</keyword>
<sequence>MAFLTSSSPINAPYRNPDDFNDIEFYTPEPHSDLRDLCDLLKADGHQNVQARDAIHPGTFTISVEFKRVCDITFVPRDLYSAIPVKKYFQGLKAVEPWFAMIDQLRILCDPFTSHWKLDRMLPRILAMQRVFPLEFNLQPMRKGKDSEVVDLECLKTVLELVKETCVVIGDYGVASYRSDHKGGRHLDLVSTRFNDDCALFAHVFPNKKALKRCPVMDMLGRSIRYQDLPFRPKLVVTLYDYNGRAVPYSGSMCSATGLNAPSTTYLLAQLLAQ</sequence>
<evidence type="ECO:0000256" key="6">
    <source>
        <dbReference type="ARBA" id="ARBA00023163"/>
    </source>
</evidence>
<name>A0A250XQ18_9CHLO</name>
<feature type="domain" description="Poly(A) polymerase catalytic subunit" evidence="7">
    <location>
        <begin position="16"/>
        <end position="114"/>
    </location>
</feature>
<keyword evidence="3" id="KW-0808">Transferase</keyword>
<accession>A0A250XQ18</accession>
<evidence type="ECO:0000313" key="9">
    <source>
        <dbReference type="Proteomes" id="UP000232323"/>
    </source>
</evidence>
<evidence type="ECO:0000256" key="3">
    <source>
        <dbReference type="ARBA" id="ARBA00022679"/>
    </source>
</evidence>
<gene>
    <name evidence="8" type="ORF">CEUSTIGMA_g12556.t1</name>
</gene>
<evidence type="ECO:0000313" key="8">
    <source>
        <dbReference type="EMBL" id="GAX85136.1"/>
    </source>
</evidence>
<dbReference type="AlphaFoldDB" id="A0A250XQ18"/>
<keyword evidence="9" id="KW-1185">Reference proteome</keyword>
<dbReference type="GO" id="GO:0016740">
    <property type="term" value="F:transferase activity"/>
    <property type="evidence" value="ECO:0007669"/>
    <property type="project" value="UniProtKB-KW"/>
</dbReference>
<keyword evidence="2" id="KW-0507">mRNA processing</keyword>
<dbReference type="Proteomes" id="UP000232323">
    <property type="component" value="Unassembled WGS sequence"/>
</dbReference>
<evidence type="ECO:0000256" key="2">
    <source>
        <dbReference type="ARBA" id="ARBA00022664"/>
    </source>
</evidence>
<keyword evidence="6" id="KW-0804">Transcription</keyword>
<dbReference type="GO" id="GO:0006397">
    <property type="term" value="P:mRNA processing"/>
    <property type="evidence" value="ECO:0007669"/>
    <property type="project" value="UniProtKB-KW"/>
</dbReference>
<keyword evidence="4" id="KW-0547">Nucleotide-binding</keyword>
<comment type="caution">
    <text evidence="8">The sequence shown here is derived from an EMBL/GenBank/DDBJ whole genome shotgun (WGS) entry which is preliminary data.</text>
</comment>
<dbReference type="InterPro" id="IPR045355">
    <property type="entry name" value="PolyA_pol_cat_su"/>
</dbReference>
<organism evidence="8 9">
    <name type="scientific">Chlamydomonas eustigma</name>
    <dbReference type="NCBI Taxonomy" id="1157962"/>
    <lineage>
        <taxon>Eukaryota</taxon>
        <taxon>Viridiplantae</taxon>
        <taxon>Chlorophyta</taxon>
        <taxon>core chlorophytes</taxon>
        <taxon>Chlorophyceae</taxon>
        <taxon>CS clade</taxon>
        <taxon>Chlamydomonadales</taxon>
        <taxon>Chlamydomonadaceae</taxon>
        <taxon>Chlamydomonas</taxon>
    </lineage>
</organism>
<dbReference type="Pfam" id="PF19244">
    <property type="entry name" value="Poly_A_pol_cat"/>
    <property type="match status" value="1"/>
</dbReference>
<proteinExistence type="predicted"/>
<evidence type="ECO:0000256" key="1">
    <source>
        <dbReference type="ARBA" id="ARBA00004328"/>
    </source>
</evidence>
<evidence type="ECO:0000259" key="7">
    <source>
        <dbReference type="Pfam" id="PF19244"/>
    </source>
</evidence>
<dbReference type="OrthoDB" id="560466at2759"/>
<feature type="non-terminal residue" evidence="8">
    <location>
        <position position="274"/>
    </location>
</feature>
<dbReference type="EMBL" id="BEGY01000152">
    <property type="protein sequence ID" value="GAX85136.1"/>
    <property type="molecule type" value="Genomic_DNA"/>
</dbReference>
<protein>
    <recommendedName>
        <fullName evidence="7">Poly(A) polymerase catalytic subunit domain-containing protein</fullName>
    </recommendedName>
</protein>